<name>A0A1Q9EMR0_SYMMI</name>
<sequence>MGIYTSGEKKGQTIVSQSCTFGHFVATLLLPRPQIGRTKADEKSRLFAKARRGLYHGDARPVLHDCFCGINKDFAESTIEAKKVRKSQAPAGPPVPETPRKAMQREVRFRCVCAGDQISMAVEKEDNAFFERRALSHGGSFRRVDQHLEQNA</sequence>
<dbReference type="OrthoDB" id="10509108at2759"/>
<dbReference type="AlphaFoldDB" id="A0A1Q9EMR0"/>
<accession>A0A1Q9EMR0</accession>
<dbReference type="Proteomes" id="UP000186817">
    <property type="component" value="Unassembled WGS sequence"/>
</dbReference>
<gene>
    <name evidence="1" type="ORF">AK812_SmicGene7727</name>
</gene>
<proteinExistence type="predicted"/>
<evidence type="ECO:0000313" key="2">
    <source>
        <dbReference type="Proteomes" id="UP000186817"/>
    </source>
</evidence>
<comment type="caution">
    <text evidence="1">The sequence shown here is derived from an EMBL/GenBank/DDBJ whole genome shotgun (WGS) entry which is preliminary data.</text>
</comment>
<organism evidence="1 2">
    <name type="scientific">Symbiodinium microadriaticum</name>
    <name type="common">Dinoflagellate</name>
    <name type="synonym">Zooxanthella microadriatica</name>
    <dbReference type="NCBI Taxonomy" id="2951"/>
    <lineage>
        <taxon>Eukaryota</taxon>
        <taxon>Sar</taxon>
        <taxon>Alveolata</taxon>
        <taxon>Dinophyceae</taxon>
        <taxon>Suessiales</taxon>
        <taxon>Symbiodiniaceae</taxon>
        <taxon>Symbiodinium</taxon>
    </lineage>
</organism>
<dbReference type="EMBL" id="LSRX01000111">
    <property type="protein sequence ID" value="OLQ08715.1"/>
    <property type="molecule type" value="Genomic_DNA"/>
</dbReference>
<evidence type="ECO:0000313" key="1">
    <source>
        <dbReference type="EMBL" id="OLQ08715.1"/>
    </source>
</evidence>
<keyword evidence="2" id="KW-1185">Reference proteome</keyword>
<protein>
    <submittedName>
        <fullName evidence="1">Uncharacterized protein</fullName>
    </submittedName>
</protein>
<reference evidence="1 2" key="1">
    <citation type="submission" date="2016-02" db="EMBL/GenBank/DDBJ databases">
        <title>Genome analysis of coral dinoflagellate symbionts highlights evolutionary adaptations to a symbiotic lifestyle.</title>
        <authorList>
            <person name="Aranda M."/>
            <person name="Li Y."/>
            <person name="Liew Y.J."/>
            <person name="Baumgarten S."/>
            <person name="Simakov O."/>
            <person name="Wilson M."/>
            <person name="Piel J."/>
            <person name="Ashoor H."/>
            <person name="Bougouffa S."/>
            <person name="Bajic V.B."/>
            <person name="Ryu T."/>
            <person name="Ravasi T."/>
            <person name="Bayer T."/>
            <person name="Micklem G."/>
            <person name="Kim H."/>
            <person name="Bhak J."/>
            <person name="Lajeunesse T.C."/>
            <person name="Voolstra C.R."/>
        </authorList>
    </citation>
    <scope>NUCLEOTIDE SEQUENCE [LARGE SCALE GENOMIC DNA]</scope>
    <source>
        <strain evidence="1 2">CCMP2467</strain>
    </source>
</reference>